<keyword evidence="2 4" id="KW-0378">Hydrolase</keyword>
<feature type="domain" description="Glycoside hydrolase 35 catalytic" evidence="7">
    <location>
        <begin position="272"/>
        <end position="391"/>
    </location>
</feature>
<dbReference type="InterPro" id="IPR031330">
    <property type="entry name" value="Gly_Hdrlase_35_cat"/>
</dbReference>
<dbReference type="EC" id="3.2.1.23" evidence="4"/>
<dbReference type="SUPFAM" id="SSF51445">
    <property type="entry name" value="(Trans)glycosidases"/>
    <property type="match status" value="1"/>
</dbReference>
<dbReference type="GO" id="GO:0005975">
    <property type="term" value="P:carbohydrate metabolic process"/>
    <property type="evidence" value="ECO:0007669"/>
    <property type="project" value="InterPro"/>
</dbReference>
<dbReference type="OrthoDB" id="9813184at2"/>
<evidence type="ECO:0000256" key="1">
    <source>
        <dbReference type="ARBA" id="ARBA00009809"/>
    </source>
</evidence>
<reference evidence="8 9" key="2">
    <citation type="journal article" date="2011" name="ISME J.">
        <title>RNA-seq reveals cooperative metabolic interactions between two termite-gut spirochete species in co-culture.</title>
        <authorList>
            <person name="Rosenthal A.Z."/>
            <person name="Matson E.G."/>
            <person name="Eldar A."/>
            <person name="Leadbetter J.R."/>
        </authorList>
    </citation>
    <scope>NUCLEOTIDE SEQUENCE [LARGE SCALE GENOMIC DNA]</scope>
    <source>
        <strain evidence="9">ATCC BAA-887 / DSM 12427 / ZAS-2</strain>
    </source>
</reference>
<sequence>MDYYLNARDVNSKIYPCPVEYTGVDPAGNRIDFTNYYMRYNGKPYYAVSGEMHFSRIDMRSLEDEIIKMKMAGITMISTYLFWIHHEEVKGQFDWKGNKNLREFLSLCKKQGIFVLLRLGPFSHGECRNGGLPDWLFGVPFDIRSNDEEYLFYVKRYFNEIGNQAKGFMFKDGGPVVSIQIENEYEHASSPWEPTTENSGEWTPSGNDGPSHFKELKKIALEAGLIAPLYSTTAWGGACAPVEYVMPLWGGYPFWPWIFYGDDIKEHPATTEFIYKDFHNNDAPKYYNFDPIYPPEDFPFVCCEMGGGMASFYRYRFKLPWASVEALANIKAASGCNFLGYYMYHGGTNPKGLKVPYLNECALPKVSYDYQAAIGEYGQIRESFKRSKLLHYFYKDFEAVFCDTKTVLPDDAKDMKPDDMESLRYSIRVNKGRGFLFLNNYQDHAETRAKEDFSIAVELSEGKIRVPEEGALCLDKDASAVLPLNQDLDGVTVRYATVQPVTRLQKGDEIWYFFCRVRGMKPEICVEGNDPVKFSDTKTEKAILKGKDGRQIMVCVLSVEDSLRFWRIKLPGGDLAFLCDQTMLEDAGNLRIESIGSVEGEIAVFPARESISINDTSYKAKRDDGIFSYFDISYGKNNVSLSWEDASSKAKDSDGALRRPVIGSPITSTKITNARAKIKIDPASFDCCKQVLLRVEYTGDIGYAYTDTELVSDNFCNGDVWEFGLREYRNEVLEKGIHIYISPRRKGGKVCSDSEMAARFAVYDESYAEISGISAIPVFDCRLVL</sequence>
<dbReference type="RefSeq" id="WP_015707269.1">
    <property type="nucleotide sequence ID" value="NC_015578.1"/>
</dbReference>
<feature type="compositionally biased region" description="Polar residues" evidence="6">
    <location>
        <begin position="192"/>
        <end position="207"/>
    </location>
</feature>
<keyword evidence="9" id="KW-1185">Reference proteome</keyword>
<gene>
    <name evidence="8" type="ordered locus">TREPR_2986</name>
</gene>
<evidence type="ECO:0000256" key="6">
    <source>
        <dbReference type="SAM" id="MobiDB-lite"/>
    </source>
</evidence>
<evidence type="ECO:0000256" key="5">
    <source>
        <dbReference type="RuleBase" id="RU003679"/>
    </source>
</evidence>
<accession>F5YNJ7</accession>
<dbReference type="HOGENOM" id="CLU_018711_0_0_12"/>
<dbReference type="STRING" id="545694.TREPR_2986"/>
<evidence type="ECO:0000256" key="3">
    <source>
        <dbReference type="ARBA" id="ARBA00023295"/>
    </source>
</evidence>
<dbReference type="InterPro" id="IPR037110">
    <property type="entry name" value="Betagal_dom2_sf"/>
</dbReference>
<dbReference type="Proteomes" id="UP000009223">
    <property type="component" value="Chromosome"/>
</dbReference>
<dbReference type="Gene3D" id="2.102.20.10">
    <property type="entry name" value="Beta-galactosidase, domain 2"/>
    <property type="match status" value="1"/>
</dbReference>
<dbReference type="PANTHER" id="PTHR23421">
    <property type="entry name" value="BETA-GALACTOSIDASE RELATED"/>
    <property type="match status" value="1"/>
</dbReference>
<proteinExistence type="inferred from homology"/>
<evidence type="ECO:0000313" key="8">
    <source>
        <dbReference type="EMBL" id="AEF84788.1"/>
    </source>
</evidence>
<protein>
    <recommendedName>
        <fullName evidence="4">Beta-galactosidase</fullName>
        <ecNumber evidence="4">3.2.1.23</ecNumber>
    </recommendedName>
</protein>
<dbReference type="Pfam" id="PF01301">
    <property type="entry name" value="Glyco_hydro_35"/>
    <property type="match status" value="2"/>
</dbReference>
<reference evidence="9" key="1">
    <citation type="submission" date="2009-12" db="EMBL/GenBank/DDBJ databases">
        <title>Complete sequence of Treponema primitia strain ZAS-2.</title>
        <authorList>
            <person name="Tetu S.G."/>
            <person name="Matson E."/>
            <person name="Ren Q."/>
            <person name="Seshadri R."/>
            <person name="Elbourne L."/>
            <person name="Hassan K.A."/>
            <person name="Durkin A."/>
            <person name="Radune D."/>
            <person name="Mohamoud Y."/>
            <person name="Shay R."/>
            <person name="Jin S."/>
            <person name="Zhang X."/>
            <person name="Lucey K."/>
            <person name="Ballor N.R."/>
            <person name="Ottesen E."/>
            <person name="Rosenthal R."/>
            <person name="Allen A."/>
            <person name="Leadbetter J.R."/>
            <person name="Paulsen I.T."/>
        </authorList>
    </citation>
    <scope>NUCLEOTIDE SEQUENCE [LARGE SCALE GENOMIC DNA]</scope>
    <source>
        <strain evidence="9">ATCC BAA-887 / DSM 12427 / ZAS-2</strain>
    </source>
</reference>
<dbReference type="InterPro" id="IPR019801">
    <property type="entry name" value="Glyco_hydro_35_CS"/>
</dbReference>
<dbReference type="AlphaFoldDB" id="F5YNJ7"/>
<dbReference type="EMBL" id="CP001843">
    <property type="protein sequence ID" value="AEF84788.1"/>
    <property type="molecule type" value="Genomic_DNA"/>
</dbReference>
<dbReference type="PRINTS" id="PR00742">
    <property type="entry name" value="GLHYDRLASE35"/>
</dbReference>
<dbReference type="eggNOG" id="COG1874">
    <property type="taxonomic scope" value="Bacteria"/>
</dbReference>
<dbReference type="KEGG" id="tpi:TREPR_2986"/>
<dbReference type="InterPro" id="IPR001944">
    <property type="entry name" value="Glycoside_Hdrlase_35"/>
</dbReference>
<keyword evidence="3 4" id="KW-0326">Glycosidase</keyword>
<comment type="catalytic activity">
    <reaction evidence="4">
        <text>Hydrolysis of terminal non-reducing beta-D-galactose residues in beta-D-galactosides.</text>
        <dbReference type="EC" id="3.2.1.23"/>
    </reaction>
</comment>
<evidence type="ECO:0000256" key="2">
    <source>
        <dbReference type="ARBA" id="ARBA00022801"/>
    </source>
</evidence>
<dbReference type="PROSITE" id="PS01182">
    <property type="entry name" value="GLYCOSYL_HYDROL_F35"/>
    <property type="match status" value="1"/>
</dbReference>
<evidence type="ECO:0000313" key="9">
    <source>
        <dbReference type="Proteomes" id="UP000009223"/>
    </source>
</evidence>
<dbReference type="Gene3D" id="3.20.20.80">
    <property type="entry name" value="Glycosidases"/>
    <property type="match status" value="1"/>
</dbReference>
<dbReference type="GO" id="GO:0004565">
    <property type="term" value="F:beta-galactosidase activity"/>
    <property type="evidence" value="ECO:0007669"/>
    <property type="project" value="UniProtKB-EC"/>
</dbReference>
<organism evidence="8 9">
    <name type="scientific">Treponema primitia (strain ATCC BAA-887 / DSM 12427 / ZAS-2)</name>
    <dbReference type="NCBI Taxonomy" id="545694"/>
    <lineage>
        <taxon>Bacteria</taxon>
        <taxon>Pseudomonadati</taxon>
        <taxon>Spirochaetota</taxon>
        <taxon>Spirochaetia</taxon>
        <taxon>Spirochaetales</taxon>
        <taxon>Treponemataceae</taxon>
        <taxon>Treponema</taxon>
    </lineage>
</organism>
<feature type="region of interest" description="Disordered" evidence="6">
    <location>
        <begin position="187"/>
        <end position="207"/>
    </location>
</feature>
<feature type="domain" description="Glycoside hydrolase 35 catalytic" evidence="7">
    <location>
        <begin position="40"/>
        <end position="187"/>
    </location>
</feature>
<comment type="similarity">
    <text evidence="1 5">Belongs to the glycosyl hydrolase 35 family.</text>
</comment>
<name>F5YNJ7_TREPZ</name>
<dbReference type="InterPro" id="IPR017853">
    <property type="entry name" value="GH"/>
</dbReference>
<evidence type="ECO:0000259" key="7">
    <source>
        <dbReference type="Pfam" id="PF01301"/>
    </source>
</evidence>
<evidence type="ECO:0000256" key="4">
    <source>
        <dbReference type="RuleBase" id="RU000675"/>
    </source>
</evidence>